<keyword evidence="2" id="KW-1185">Reference proteome</keyword>
<protein>
    <submittedName>
        <fullName evidence="1">Uncharacterized protein</fullName>
    </submittedName>
</protein>
<evidence type="ECO:0000313" key="2">
    <source>
        <dbReference type="Proteomes" id="UP000235145"/>
    </source>
</evidence>
<name>A0A9R1V607_LACSA</name>
<dbReference type="Proteomes" id="UP000235145">
    <property type="component" value="Unassembled WGS sequence"/>
</dbReference>
<evidence type="ECO:0000313" key="1">
    <source>
        <dbReference type="EMBL" id="KAJ0199152.1"/>
    </source>
</evidence>
<comment type="caution">
    <text evidence="1">The sequence shown here is derived from an EMBL/GenBank/DDBJ whole genome shotgun (WGS) entry which is preliminary data.</text>
</comment>
<dbReference type="EMBL" id="NBSK02000006">
    <property type="protein sequence ID" value="KAJ0199152.1"/>
    <property type="molecule type" value="Genomic_DNA"/>
</dbReference>
<dbReference type="AlphaFoldDB" id="A0A9R1V607"/>
<sequence length="181" mass="19821">MVCTANELLGWKDFPKGLRVLLLDEDINSATVIKSKLEEMDYVGTSGRVPGVKNDSGASGEVEIMKNMSLGVKIGKFHILLGRVRSLPIYRAKSEVDREGGESAKAVSAFYSENDALLAIAEKCKGFHVAIVEVRAGNLDGRFKFLERAKDLPTIMTSDLNCISTMMKCTAVGFYSIQDCF</sequence>
<organism evidence="1 2">
    <name type="scientific">Lactuca sativa</name>
    <name type="common">Garden lettuce</name>
    <dbReference type="NCBI Taxonomy" id="4236"/>
    <lineage>
        <taxon>Eukaryota</taxon>
        <taxon>Viridiplantae</taxon>
        <taxon>Streptophyta</taxon>
        <taxon>Embryophyta</taxon>
        <taxon>Tracheophyta</taxon>
        <taxon>Spermatophyta</taxon>
        <taxon>Magnoliopsida</taxon>
        <taxon>eudicotyledons</taxon>
        <taxon>Gunneridae</taxon>
        <taxon>Pentapetalae</taxon>
        <taxon>asterids</taxon>
        <taxon>campanulids</taxon>
        <taxon>Asterales</taxon>
        <taxon>Asteraceae</taxon>
        <taxon>Cichorioideae</taxon>
        <taxon>Cichorieae</taxon>
        <taxon>Lactucinae</taxon>
        <taxon>Lactuca</taxon>
    </lineage>
</organism>
<gene>
    <name evidence="1" type="ORF">LSAT_V11C600324220</name>
</gene>
<proteinExistence type="predicted"/>
<accession>A0A9R1V607</accession>
<reference evidence="1 2" key="1">
    <citation type="journal article" date="2017" name="Nat. Commun.">
        <title>Genome assembly with in vitro proximity ligation data and whole-genome triplication in lettuce.</title>
        <authorList>
            <person name="Reyes-Chin-Wo S."/>
            <person name="Wang Z."/>
            <person name="Yang X."/>
            <person name="Kozik A."/>
            <person name="Arikit S."/>
            <person name="Song C."/>
            <person name="Xia L."/>
            <person name="Froenicke L."/>
            <person name="Lavelle D.O."/>
            <person name="Truco M.J."/>
            <person name="Xia R."/>
            <person name="Zhu S."/>
            <person name="Xu C."/>
            <person name="Xu H."/>
            <person name="Xu X."/>
            <person name="Cox K."/>
            <person name="Korf I."/>
            <person name="Meyers B.C."/>
            <person name="Michelmore R.W."/>
        </authorList>
    </citation>
    <scope>NUCLEOTIDE SEQUENCE [LARGE SCALE GENOMIC DNA]</scope>
    <source>
        <strain evidence="2">cv. Salinas</strain>
        <tissue evidence="1">Seedlings</tissue>
    </source>
</reference>